<dbReference type="OrthoDB" id="10342781at2759"/>
<reference evidence="3" key="1">
    <citation type="journal article" date="2021" name="Microbiol. Resour. Announc.">
        <title>LGAAP: Leishmaniinae Genome Assembly and Annotation Pipeline.</title>
        <authorList>
            <person name="Almutairi H."/>
            <person name="Urbaniak M.D."/>
            <person name="Bates M.D."/>
            <person name="Jariyapan N."/>
            <person name="Kwakye-Nuako G."/>
            <person name="Thomaz-Soccol V."/>
            <person name="Al-Salem W.S."/>
            <person name="Dillon R.J."/>
            <person name="Bates P.A."/>
            <person name="Gatherer D."/>
        </authorList>
    </citation>
    <scope>NUCLEOTIDE SEQUENCE [LARGE SCALE GENOMIC DNA]</scope>
</reference>
<evidence type="ECO:0000313" key="3">
    <source>
        <dbReference type="Proteomes" id="UP000673552"/>
    </source>
</evidence>
<name>A0A836GRC9_9TRYP</name>
<dbReference type="AlphaFoldDB" id="A0A836GRC9"/>
<comment type="caution">
    <text evidence="2">The sequence shown here is derived from an EMBL/GenBank/DDBJ whole genome shotgun (WGS) entry which is preliminary data.</text>
</comment>
<gene>
    <name evidence="2" type="ORF">LSCM1_03966</name>
</gene>
<dbReference type="KEGG" id="lmat:92514006"/>
<evidence type="ECO:0000256" key="1">
    <source>
        <dbReference type="SAM" id="MobiDB-lite"/>
    </source>
</evidence>
<protein>
    <submittedName>
        <fullName evidence="2">Uncharacterized protein</fullName>
    </submittedName>
</protein>
<feature type="compositionally biased region" description="Polar residues" evidence="1">
    <location>
        <begin position="122"/>
        <end position="137"/>
    </location>
</feature>
<proteinExistence type="predicted"/>
<dbReference type="Proteomes" id="UP000673552">
    <property type="component" value="Unassembled WGS sequence"/>
</dbReference>
<organism evidence="2 3">
    <name type="scientific">Leishmania martiniquensis</name>
    <dbReference type="NCBI Taxonomy" id="1580590"/>
    <lineage>
        <taxon>Eukaryota</taxon>
        <taxon>Discoba</taxon>
        <taxon>Euglenozoa</taxon>
        <taxon>Kinetoplastea</taxon>
        <taxon>Metakinetoplastina</taxon>
        <taxon>Trypanosomatida</taxon>
        <taxon>Trypanosomatidae</taxon>
        <taxon>Leishmaniinae</taxon>
        <taxon>Leishmania</taxon>
    </lineage>
</organism>
<sequence length="178" mass="19238">MKTSLASSASLAPQPQTSNYPTVHNISFRSSLLSTPLTKRNTKLKCPSCGVWGEKGTVCNVCRSAIPGPRPIYAPLSSETARRPTTDSAGPSAVLRTGTQACMAASNGTAKNRGSRTKHEAQQATAESLHQCASRSRPSAPFADRDTADILHPVLRVSRRAHEQPRRLKNLRIVGHEW</sequence>
<feature type="region of interest" description="Disordered" evidence="1">
    <location>
        <begin position="1"/>
        <end position="22"/>
    </location>
</feature>
<reference evidence="3" key="2">
    <citation type="journal article" date="2021" name="Sci. Data">
        <title>Chromosome-scale genome sequencing, assembly and annotation of six genomes from subfamily Leishmaniinae.</title>
        <authorList>
            <person name="Almutairi H."/>
            <person name="Urbaniak M.D."/>
            <person name="Bates M.D."/>
            <person name="Jariyapan N."/>
            <person name="Kwakye-Nuako G."/>
            <person name="Thomaz Soccol V."/>
            <person name="Al-Salem W.S."/>
            <person name="Dillon R.J."/>
            <person name="Bates P.A."/>
            <person name="Gatherer D."/>
        </authorList>
    </citation>
    <scope>NUCLEOTIDE SEQUENCE [LARGE SCALE GENOMIC DNA]</scope>
</reference>
<dbReference type="RefSeq" id="XP_067176862.1">
    <property type="nucleotide sequence ID" value="XM_067321494.1"/>
</dbReference>
<keyword evidence="3" id="KW-1185">Reference proteome</keyword>
<dbReference type="EMBL" id="JAFEUZ010000030">
    <property type="protein sequence ID" value="KAG5472562.1"/>
    <property type="molecule type" value="Genomic_DNA"/>
</dbReference>
<evidence type="ECO:0000313" key="2">
    <source>
        <dbReference type="EMBL" id="KAG5472562.1"/>
    </source>
</evidence>
<feature type="region of interest" description="Disordered" evidence="1">
    <location>
        <begin position="106"/>
        <end position="145"/>
    </location>
</feature>
<feature type="compositionally biased region" description="Low complexity" evidence="1">
    <location>
        <begin position="1"/>
        <end position="18"/>
    </location>
</feature>
<dbReference type="GeneID" id="92514006"/>
<accession>A0A836GRC9</accession>